<feature type="domain" description="EF-hand" evidence="2">
    <location>
        <begin position="129"/>
        <end position="164"/>
    </location>
</feature>
<protein>
    <recommendedName>
        <fullName evidence="2">EF-hand domain-containing protein</fullName>
    </recommendedName>
</protein>
<evidence type="ECO:0000259" key="2">
    <source>
        <dbReference type="PROSITE" id="PS50222"/>
    </source>
</evidence>
<dbReference type="PANTHER" id="PTHR23064">
    <property type="entry name" value="TROPONIN"/>
    <property type="match status" value="1"/>
</dbReference>
<dbReference type="PROSITE" id="PS50222">
    <property type="entry name" value="EF_HAND_2"/>
    <property type="match status" value="3"/>
</dbReference>
<dbReference type="InterPro" id="IPR002048">
    <property type="entry name" value="EF_hand_dom"/>
</dbReference>
<dbReference type="GO" id="GO:0005509">
    <property type="term" value="F:calcium ion binding"/>
    <property type="evidence" value="ECO:0007669"/>
    <property type="project" value="InterPro"/>
</dbReference>
<dbReference type="AlphaFoldDB" id="A0A7S3F0P1"/>
<feature type="domain" description="EF-hand" evidence="2">
    <location>
        <begin position="48"/>
        <end position="83"/>
    </location>
</feature>
<gene>
    <name evidence="3" type="ORF">HERI1096_LOCUS20433</name>
</gene>
<dbReference type="InterPro" id="IPR052591">
    <property type="entry name" value="CML21-like"/>
</dbReference>
<keyword evidence="1" id="KW-0106">Calcium</keyword>
<reference evidence="3" key="1">
    <citation type="submission" date="2021-01" db="EMBL/GenBank/DDBJ databases">
        <authorList>
            <person name="Corre E."/>
            <person name="Pelletier E."/>
            <person name="Niang G."/>
            <person name="Scheremetjew M."/>
            <person name="Finn R."/>
            <person name="Kale V."/>
            <person name="Holt S."/>
            <person name="Cochrane G."/>
            <person name="Meng A."/>
            <person name="Brown T."/>
            <person name="Cohen L."/>
        </authorList>
    </citation>
    <scope>NUCLEOTIDE SEQUENCE</scope>
    <source>
        <strain evidence="3">CCMP281</strain>
    </source>
</reference>
<dbReference type="PROSITE" id="PS00018">
    <property type="entry name" value="EF_HAND_1"/>
    <property type="match status" value="3"/>
</dbReference>
<name>A0A7S3F0P1_9EUKA</name>
<evidence type="ECO:0000256" key="1">
    <source>
        <dbReference type="ARBA" id="ARBA00022837"/>
    </source>
</evidence>
<dbReference type="Gene3D" id="1.10.238.10">
    <property type="entry name" value="EF-hand"/>
    <property type="match status" value="3"/>
</dbReference>
<proteinExistence type="predicted"/>
<dbReference type="SUPFAM" id="SSF47473">
    <property type="entry name" value="EF-hand"/>
    <property type="match status" value="2"/>
</dbReference>
<dbReference type="InterPro" id="IPR018247">
    <property type="entry name" value="EF_Hand_1_Ca_BS"/>
</dbReference>
<sequence>MKLPGLKDSANLKASALSPIEYFHAIDTDGNGQLSLRELTAALKVNHMSREAIRAIFDTCDRDKSGSISLIEWMRMTKEKGELLPSKLERPPAFISAVAPMDLFAEMDKDGSGSISRGEFSHALTDRFMSAGTIDRLFKEVDVDNSGEISMLEWSRAVKKFPELTSTGRPSAFAEYLSPMEYFAWMDKDCSGTVTKAELGAALKKSNMSPKAVDMIFQRVDADGNGEVTMLEWANAVKACPELLPEKLGMPSADPNLADHIVTALTLGIVRKKP</sequence>
<dbReference type="Pfam" id="PF13499">
    <property type="entry name" value="EF-hand_7"/>
    <property type="match status" value="3"/>
</dbReference>
<evidence type="ECO:0000313" key="3">
    <source>
        <dbReference type="EMBL" id="CAE0119732.1"/>
    </source>
</evidence>
<dbReference type="EMBL" id="HBHX01036764">
    <property type="protein sequence ID" value="CAE0119732.1"/>
    <property type="molecule type" value="Transcribed_RNA"/>
</dbReference>
<dbReference type="SMART" id="SM00054">
    <property type="entry name" value="EFh"/>
    <property type="match status" value="6"/>
</dbReference>
<dbReference type="InterPro" id="IPR011992">
    <property type="entry name" value="EF-hand-dom_pair"/>
</dbReference>
<organism evidence="3">
    <name type="scientific">Haptolina ericina</name>
    <dbReference type="NCBI Taxonomy" id="156174"/>
    <lineage>
        <taxon>Eukaryota</taxon>
        <taxon>Haptista</taxon>
        <taxon>Haptophyta</taxon>
        <taxon>Prymnesiophyceae</taxon>
        <taxon>Prymnesiales</taxon>
        <taxon>Prymnesiaceae</taxon>
        <taxon>Haptolina</taxon>
    </lineage>
</organism>
<feature type="domain" description="EF-hand" evidence="2">
    <location>
        <begin position="208"/>
        <end position="243"/>
    </location>
</feature>
<accession>A0A7S3F0P1</accession>